<accession>A0A0F9IJR7</accession>
<gene>
    <name evidence="2" type="ORF">LCGC14_1571100</name>
</gene>
<sequence length="176" mass="20161">MEIISTKTIVAGILKIYLAFFGLDHVDATELECLATNVYFEARDQDVIGQRAVAHVALNRVKSPNFPDTICDVVKQGPTYRNRPDLPRKYRCQFSWYCDGKSDNIRFQKRNGETVDIVYEAYWTAAAEALEAIVDRSEDPTNGATYYFAHKLVKPRWAEVFIVSATIEDHTFMRPE</sequence>
<organism evidence="2">
    <name type="scientific">marine sediment metagenome</name>
    <dbReference type="NCBI Taxonomy" id="412755"/>
    <lineage>
        <taxon>unclassified sequences</taxon>
        <taxon>metagenomes</taxon>
        <taxon>ecological metagenomes</taxon>
    </lineage>
</organism>
<dbReference type="Gene3D" id="1.10.10.2520">
    <property type="entry name" value="Cell wall hydrolase SleB, domain 1"/>
    <property type="match status" value="1"/>
</dbReference>
<dbReference type="EMBL" id="LAZR01012255">
    <property type="protein sequence ID" value="KKM27792.1"/>
    <property type="molecule type" value="Genomic_DNA"/>
</dbReference>
<reference evidence="2" key="1">
    <citation type="journal article" date="2015" name="Nature">
        <title>Complex archaea that bridge the gap between prokaryotes and eukaryotes.</title>
        <authorList>
            <person name="Spang A."/>
            <person name="Saw J.H."/>
            <person name="Jorgensen S.L."/>
            <person name="Zaremba-Niedzwiedzka K."/>
            <person name="Martijn J."/>
            <person name="Lind A.E."/>
            <person name="van Eijk R."/>
            <person name="Schleper C."/>
            <person name="Guy L."/>
            <person name="Ettema T.J."/>
        </authorList>
    </citation>
    <scope>NUCLEOTIDE SEQUENCE</scope>
</reference>
<dbReference type="GO" id="GO:0016787">
    <property type="term" value="F:hydrolase activity"/>
    <property type="evidence" value="ECO:0007669"/>
    <property type="project" value="InterPro"/>
</dbReference>
<comment type="caution">
    <text evidence="2">The sequence shown here is derived from an EMBL/GenBank/DDBJ whole genome shotgun (WGS) entry which is preliminary data.</text>
</comment>
<proteinExistence type="predicted"/>
<dbReference type="Gene3D" id="6.20.240.60">
    <property type="match status" value="1"/>
</dbReference>
<evidence type="ECO:0000259" key="1">
    <source>
        <dbReference type="Pfam" id="PF07486"/>
    </source>
</evidence>
<protein>
    <recommendedName>
        <fullName evidence="1">Cell wall hydrolase SleB domain-containing protein</fullName>
    </recommendedName>
</protein>
<name>A0A0F9IJR7_9ZZZZ</name>
<dbReference type="InterPro" id="IPR011105">
    <property type="entry name" value="Cell_wall_hydrolase_SleB"/>
</dbReference>
<dbReference type="AlphaFoldDB" id="A0A0F9IJR7"/>
<evidence type="ECO:0000313" key="2">
    <source>
        <dbReference type="EMBL" id="KKM27792.1"/>
    </source>
</evidence>
<dbReference type="Pfam" id="PF07486">
    <property type="entry name" value="Hydrolase_2"/>
    <property type="match status" value="1"/>
</dbReference>
<dbReference type="InterPro" id="IPR042047">
    <property type="entry name" value="SleB_dom1"/>
</dbReference>
<feature type="domain" description="Cell wall hydrolase SleB" evidence="1">
    <location>
        <begin position="46"/>
        <end position="173"/>
    </location>
</feature>